<name>A0A1I1A235_9PSEU</name>
<dbReference type="STRING" id="490629.SAMN05216266_1081"/>
<proteinExistence type="predicted"/>
<feature type="non-terminal residue" evidence="2">
    <location>
        <position position="1"/>
    </location>
</feature>
<evidence type="ECO:0000256" key="1">
    <source>
        <dbReference type="SAM" id="MobiDB-lite"/>
    </source>
</evidence>
<organism evidence="2 3">
    <name type="scientific">Amycolatopsis marina</name>
    <dbReference type="NCBI Taxonomy" id="490629"/>
    <lineage>
        <taxon>Bacteria</taxon>
        <taxon>Bacillati</taxon>
        <taxon>Actinomycetota</taxon>
        <taxon>Actinomycetes</taxon>
        <taxon>Pseudonocardiales</taxon>
        <taxon>Pseudonocardiaceae</taxon>
        <taxon>Amycolatopsis</taxon>
    </lineage>
</organism>
<keyword evidence="2" id="KW-0067">ATP-binding</keyword>
<keyword evidence="3" id="KW-1185">Reference proteome</keyword>
<dbReference type="EMBL" id="FOKG01000008">
    <property type="protein sequence ID" value="SFB30630.1"/>
    <property type="molecule type" value="Genomic_DNA"/>
</dbReference>
<keyword evidence="2" id="KW-0547">Nucleotide-binding</keyword>
<dbReference type="GO" id="GO:0005524">
    <property type="term" value="F:ATP binding"/>
    <property type="evidence" value="ECO:0007669"/>
    <property type="project" value="UniProtKB-KW"/>
</dbReference>
<sequence>RRLGPIGMSEEKDSAQMAREQAQADAGHSDGSGDEDVRGVVPQIEPTPGMPERMGARRRKDRVMKILHTLPHAAQEGIIESLTPEEQQHYGVHPHMLVGAGSHPRQQGGPVPTQHSGQLPTEQIADVPGSGWREPGQSDSPGNGGTDGFSGSHRIRPREPGQGPS</sequence>
<gene>
    <name evidence="2" type="ORF">SAMN05216266_1081</name>
</gene>
<dbReference type="Proteomes" id="UP000243799">
    <property type="component" value="Unassembled WGS sequence"/>
</dbReference>
<dbReference type="AlphaFoldDB" id="A0A1I1A235"/>
<feature type="region of interest" description="Disordered" evidence="1">
    <location>
        <begin position="1"/>
        <end position="57"/>
    </location>
</feature>
<evidence type="ECO:0000313" key="3">
    <source>
        <dbReference type="Proteomes" id="UP000243799"/>
    </source>
</evidence>
<protein>
    <submittedName>
        <fullName evidence="2">Phospholipid/cholesterol/gamma-HCH transport system ATP-binding protein</fullName>
    </submittedName>
</protein>
<evidence type="ECO:0000313" key="2">
    <source>
        <dbReference type="EMBL" id="SFB30630.1"/>
    </source>
</evidence>
<feature type="region of interest" description="Disordered" evidence="1">
    <location>
        <begin position="95"/>
        <end position="165"/>
    </location>
</feature>
<reference evidence="3" key="1">
    <citation type="submission" date="2016-10" db="EMBL/GenBank/DDBJ databases">
        <authorList>
            <person name="Varghese N."/>
            <person name="Submissions S."/>
        </authorList>
    </citation>
    <scope>NUCLEOTIDE SEQUENCE [LARGE SCALE GENOMIC DNA]</scope>
    <source>
        <strain evidence="3">CGMCC 4.3568</strain>
    </source>
</reference>
<accession>A0A1I1A235</accession>